<dbReference type="SFLD" id="SFLDF00046">
    <property type="entry name" value="beta-phosphoglucomutase"/>
    <property type="match status" value="1"/>
</dbReference>
<dbReference type="InterPro" id="IPR006439">
    <property type="entry name" value="HAD-SF_hydro_IA"/>
</dbReference>
<dbReference type="InterPro" id="IPR010972">
    <property type="entry name" value="Beta-PGM"/>
</dbReference>
<dbReference type="Gene3D" id="3.40.50.1000">
    <property type="entry name" value="HAD superfamily/HAD-like"/>
    <property type="match status" value="1"/>
</dbReference>
<dbReference type="Pfam" id="PF00702">
    <property type="entry name" value="Hydrolase"/>
    <property type="match status" value="1"/>
</dbReference>
<feature type="site" description="Important for catalytic activity and assists the phosphoryl transfer reaction to Asp8 by balancing charge and orienting the reacting groups" evidence="5">
    <location>
        <position position="117"/>
    </location>
</feature>
<dbReference type="RefSeq" id="WP_121204781.1">
    <property type="nucleotide sequence ID" value="NZ_RBZP01000010.1"/>
</dbReference>
<keyword evidence="4" id="KW-0460">Magnesium</keyword>
<comment type="caution">
    <text evidence="6">The sequence shown here is derived from an EMBL/GenBank/DDBJ whole genome shotgun (WGS) entry which is preliminary data.</text>
</comment>
<keyword evidence="7" id="KW-1185">Reference proteome</keyword>
<dbReference type="InterPro" id="IPR023214">
    <property type="entry name" value="HAD_sf"/>
</dbReference>
<evidence type="ECO:0000256" key="5">
    <source>
        <dbReference type="PIRSR" id="PIRSR610972-4"/>
    </source>
</evidence>
<feature type="binding site" evidence="3">
    <location>
        <position position="79"/>
    </location>
    <ligand>
        <name>substrate</name>
    </ligand>
</feature>
<evidence type="ECO:0000256" key="2">
    <source>
        <dbReference type="PIRSR" id="PIRSR610972-1"/>
    </source>
</evidence>
<dbReference type="SUPFAM" id="SSF56784">
    <property type="entry name" value="HAD-like"/>
    <property type="match status" value="1"/>
</dbReference>
<evidence type="ECO:0000313" key="6">
    <source>
        <dbReference type="EMBL" id="RKQ32512.1"/>
    </source>
</evidence>
<comment type="similarity">
    <text evidence="1">Belongs to the HAD-like hydrolase superfamily. CbbY/CbbZ/Gph/YieH family.</text>
</comment>
<proteinExistence type="inferred from homology"/>
<feature type="binding site" evidence="3">
    <location>
        <begin position="45"/>
        <end position="50"/>
    </location>
    <ligand>
        <name>substrate</name>
    </ligand>
</feature>
<dbReference type="Proteomes" id="UP000269301">
    <property type="component" value="Unassembled WGS sequence"/>
</dbReference>
<organism evidence="6 7">
    <name type="scientific">Oceanobacillus halophilus</name>
    <dbReference type="NCBI Taxonomy" id="930130"/>
    <lineage>
        <taxon>Bacteria</taxon>
        <taxon>Bacillati</taxon>
        <taxon>Bacillota</taxon>
        <taxon>Bacilli</taxon>
        <taxon>Bacillales</taxon>
        <taxon>Bacillaceae</taxon>
        <taxon>Oceanobacillus</taxon>
    </lineage>
</organism>
<sequence length="222" mass="25096">MKYPKAFLFDLDGVITDTAEFHYLAWKQLAKELGVTFDREFNEQLKGISRMDSLEKILALNPSLKDLPVEEKERLATKKNDHYKDLIQKLTPQDILPGIKDLLKDLQNQQIKIALGSASKNAPMVLERLELTHYFDYLVDAAKVSKGKPHPETFTTAADYFNIDYKDCVGVEDAESGVQALNDAGMFSVGVGNELTEADYLVEKTADLKLENILEQYSKWSS</sequence>
<evidence type="ECO:0000256" key="4">
    <source>
        <dbReference type="PIRSR" id="PIRSR610972-3"/>
    </source>
</evidence>
<feature type="binding site" evidence="4">
    <location>
        <position position="10"/>
    </location>
    <ligand>
        <name>Mg(2+)</name>
        <dbReference type="ChEBI" id="CHEBI:18420"/>
    </ligand>
</feature>
<dbReference type="AlphaFoldDB" id="A0A495A103"/>
<dbReference type="SFLD" id="SFLDG01135">
    <property type="entry name" value="C1.5.6:_HAD__Beta-PGM__Phospha"/>
    <property type="match status" value="1"/>
</dbReference>
<feature type="binding site" evidence="4">
    <location>
        <position position="173"/>
    </location>
    <ligand>
        <name>Mg(2+)</name>
        <dbReference type="ChEBI" id="CHEBI:18420"/>
    </ligand>
</feature>
<feature type="active site" description="Proton donor/acceptor" evidence="2">
    <location>
        <position position="10"/>
    </location>
</feature>
<dbReference type="InterPro" id="IPR023198">
    <property type="entry name" value="PGP-like_dom2"/>
</dbReference>
<evidence type="ECO:0000256" key="3">
    <source>
        <dbReference type="PIRSR" id="PIRSR610972-2"/>
    </source>
</evidence>
<dbReference type="GO" id="GO:0000287">
    <property type="term" value="F:magnesium ion binding"/>
    <property type="evidence" value="ECO:0007669"/>
    <property type="project" value="InterPro"/>
</dbReference>
<dbReference type="NCBIfam" id="TIGR02009">
    <property type="entry name" value="PGMB-YQAB-SF"/>
    <property type="match status" value="1"/>
</dbReference>
<dbReference type="EC" id="5.4.2.6" evidence="6"/>
<accession>A0A495A103</accession>
<comment type="cofactor">
    <cofactor evidence="4">
        <name>Mg(2+)</name>
        <dbReference type="ChEBI" id="CHEBI:18420"/>
    </cofactor>
    <text evidence="4">Binds 2 magnesium ions per subunit.</text>
</comment>
<dbReference type="PANTHER" id="PTHR43481:SF4">
    <property type="entry name" value="GLYCEROL-1-PHOSPHATE PHOSPHOHYDROLASE 1-RELATED"/>
    <property type="match status" value="1"/>
</dbReference>
<feature type="binding site" evidence="3">
    <location>
        <position position="26"/>
    </location>
    <ligand>
        <name>substrate</name>
    </ligand>
</feature>
<gene>
    <name evidence="6" type="primary">pgmB</name>
    <name evidence="6" type="ORF">D8M06_12675</name>
</gene>
<dbReference type="PANTHER" id="PTHR43481">
    <property type="entry name" value="FRUCTOSE-1-PHOSPHATE PHOSPHATASE"/>
    <property type="match status" value="1"/>
</dbReference>
<evidence type="ECO:0000256" key="1">
    <source>
        <dbReference type="ARBA" id="ARBA00006171"/>
    </source>
</evidence>
<dbReference type="CDD" id="cd02598">
    <property type="entry name" value="HAD_BPGM"/>
    <property type="match status" value="1"/>
</dbReference>
<name>A0A495A103_9BACI</name>
<feature type="active site" description="Proton donor/acceptor" evidence="2">
    <location>
        <position position="12"/>
    </location>
</feature>
<evidence type="ECO:0000313" key="7">
    <source>
        <dbReference type="Proteomes" id="UP000269301"/>
    </source>
</evidence>
<dbReference type="SFLD" id="SFLDG01129">
    <property type="entry name" value="C1.5:_HAD__Beta-PGM__Phosphata"/>
    <property type="match status" value="1"/>
</dbReference>
<dbReference type="EMBL" id="RBZP01000010">
    <property type="protein sequence ID" value="RKQ32512.1"/>
    <property type="molecule type" value="Genomic_DNA"/>
</dbReference>
<feature type="binding site" evidence="3">
    <location>
        <position position="53"/>
    </location>
    <ligand>
        <name>substrate</name>
    </ligand>
</feature>
<dbReference type="NCBIfam" id="TIGR01509">
    <property type="entry name" value="HAD-SF-IA-v3"/>
    <property type="match status" value="1"/>
</dbReference>
<feature type="site" description="Important for catalytic activity and assists the phosphoryl transfer reaction to Asp8 by balancing charge and orienting the reacting groups" evidence="5">
    <location>
        <position position="148"/>
    </location>
</feature>
<reference evidence="6 7" key="1">
    <citation type="journal article" date="2016" name="Int. J. Syst. Evol. Microbiol.">
        <title>Oceanobacillus halophilus sp. nov., a novel moderately halophilic bacterium from a hypersaline lake.</title>
        <authorList>
            <person name="Amoozegar M.A."/>
            <person name="Bagheri M."/>
            <person name="Makhdoumi A."/>
            <person name="Nikou M.M."/>
            <person name="Fazeli S.A.S."/>
            <person name="Schumann P."/>
            <person name="Sproer C."/>
            <person name="Sanchez-Porro C."/>
            <person name="Ventosa A."/>
        </authorList>
    </citation>
    <scope>NUCLEOTIDE SEQUENCE [LARGE SCALE GENOMIC DNA]</scope>
    <source>
        <strain evidence="6 7">DSM 23996</strain>
    </source>
</reference>
<feature type="binding site" evidence="3">
    <location>
        <begin position="10"/>
        <end position="12"/>
    </location>
    <ligand>
        <name>substrate</name>
    </ligand>
</feature>
<dbReference type="GO" id="GO:0005975">
    <property type="term" value="P:carbohydrate metabolic process"/>
    <property type="evidence" value="ECO:0007669"/>
    <property type="project" value="InterPro"/>
</dbReference>
<dbReference type="InterPro" id="IPR010976">
    <property type="entry name" value="B-phosphoglucomutase_hydrolase"/>
</dbReference>
<protein>
    <submittedName>
        <fullName evidence="6">Beta-phosphoglucomutase</fullName>
        <ecNumber evidence="6">5.4.2.6</ecNumber>
    </submittedName>
</protein>
<feature type="binding site" evidence="4">
    <location>
        <position position="12"/>
    </location>
    <ligand>
        <name>Mg(2+)</name>
        <dbReference type="ChEBI" id="CHEBI:18420"/>
    </ligand>
</feature>
<dbReference type="OrthoDB" id="9797743at2"/>
<dbReference type="GO" id="GO:0050308">
    <property type="term" value="F:sugar-phosphatase activity"/>
    <property type="evidence" value="ECO:0007669"/>
    <property type="project" value="TreeGrafter"/>
</dbReference>
<dbReference type="Gene3D" id="1.10.150.240">
    <property type="entry name" value="Putative phosphatase, domain 2"/>
    <property type="match status" value="1"/>
</dbReference>
<keyword evidence="4" id="KW-0479">Metal-binding</keyword>
<dbReference type="InterPro" id="IPR051806">
    <property type="entry name" value="HAD-like_SPP"/>
</dbReference>
<dbReference type="SFLD" id="SFLDS00003">
    <property type="entry name" value="Haloacid_Dehalogenase"/>
    <property type="match status" value="1"/>
</dbReference>
<dbReference type="InterPro" id="IPR036412">
    <property type="entry name" value="HAD-like_sf"/>
</dbReference>
<feature type="binding site" evidence="3">
    <location>
        <position position="148"/>
    </location>
    <ligand>
        <name>substrate</name>
    </ligand>
</feature>
<keyword evidence="6" id="KW-0413">Isomerase</keyword>
<feature type="binding site" evidence="4">
    <location>
        <position position="172"/>
    </location>
    <ligand>
        <name>Mg(2+)</name>
        <dbReference type="ChEBI" id="CHEBI:18420"/>
    </ligand>
</feature>
<dbReference type="GO" id="GO:0008801">
    <property type="term" value="F:beta-phosphoglucomutase activity"/>
    <property type="evidence" value="ECO:0007669"/>
    <property type="project" value="UniProtKB-EC"/>
</dbReference>
<dbReference type="NCBIfam" id="TIGR01990">
    <property type="entry name" value="bPGM"/>
    <property type="match status" value="1"/>
</dbReference>
<feature type="binding site" evidence="3">
    <location>
        <begin position="117"/>
        <end position="121"/>
    </location>
    <ligand>
        <name>substrate</name>
    </ligand>
</feature>